<gene>
    <name evidence="1" type="ORF">ACHAW5_001627</name>
</gene>
<dbReference type="Proteomes" id="UP001530315">
    <property type="component" value="Unassembled WGS sequence"/>
</dbReference>
<comment type="caution">
    <text evidence="1">The sequence shown here is derived from an EMBL/GenBank/DDBJ whole genome shotgun (WGS) entry which is preliminary data.</text>
</comment>
<evidence type="ECO:0000313" key="1">
    <source>
        <dbReference type="EMBL" id="KAL3793452.1"/>
    </source>
</evidence>
<evidence type="ECO:0000313" key="2">
    <source>
        <dbReference type="Proteomes" id="UP001530315"/>
    </source>
</evidence>
<name>A0ABD3PZK7_9STRA</name>
<proteinExistence type="predicted"/>
<dbReference type="AlphaFoldDB" id="A0ABD3PZK7"/>
<protein>
    <submittedName>
        <fullName evidence="1">Uncharacterized protein</fullName>
    </submittedName>
</protein>
<keyword evidence="2" id="KW-1185">Reference proteome</keyword>
<accession>A0ABD3PZK7</accession>
<dbReference type="EMBL" id="JALLAZ020000511">
    <property type="protein sequence ID" value="KAL3793452.1"/>
    <property type="molecule type" value="Genomic_DNA"/>
</dbReference>
<reference evidence="1 2" key="1">
    <citation type="submission" date="2024-10" db="EMBL/GenBank/DDBJ databases">
        <title>Updated reference genomes for cyclostephanoid diatoms.</title>
        <authorList>
            <person name="Roberts W.R."/>
            <person name="Alverson A.J."/>
        </authorList>
    </citation>
    <scope>NUCLEOTIDE SEQUENCE [LARGE SCALE GENOMIC DNA]</scope>
    <source>
        <strain evidence="1 2">AJA276-08</strain>
    </source>
</reference>
<organism evidence="1 2">
    <name type="scientific">Stephanodiscus triporus</name>
    <dbReference type="NCBI Taxonomy" id="2934178"/>
    <lineage>
        <taxon>Eukaryota</taxon>
        <taxon>Sar</taxon>
        <taxon>Stramenopiles</taxon>
        <taxon>Ochrophyta</taxon>
        <taxon>Bacillariophyta</taxon>
        <taxon>Coscinodiscophyceae</taxon>
        <taxon>Thalassiosirophycidae</taxon>
        <taxon>Stephanodiscales</taxon>
        <taxon>Stephanodiscaceae</taxon>
        <taxon>Stephanodiscus</taxon>
    </lineage>
</organism>
<sequence length="74" mass="9099">MIIHYENHMTNFDQTEDALLDFLDHDKVHEPPLFQVGKSYREYFTEEEIQDVSRMFSKLALEKTWDQTRHYFDQ</sequence>